<feature type="compositionally biased region" description="Basic and acidic residues" evidence="1">
    <location>
        <begin position="694"/>
        <end position="703"/>
    </location>
</feature>
<evidence type="ECO:0000313" key="3">
    <source>
        <dbReference type="EMBL" id="KAJ8908325.1"/>
    </source>
</evidence>
<gene>
    <name evidence="3" type="ORF">NDN08_005038</name>
</gene>
<feature type="region of interest" description="Disordered" evidence="1">
    <location>
        <begin position="662"/>
        <end position="713"/>
    </location>
</feature>
<feature type="chain" id="PRO_5044023899" evidence="2">
    <location>
        <begin position="22"/>
        <end position="839"/>
    </location>
</feature>
<dbReference type="Proteomes" id="UP001157974">
    <property type="component" value="Unassembled WGS sequence"/>
</dbReference>
<protein>
    <submittedName>
        <fullName evidence="3">Uncharacterized protein</fullName>
    </submittedName>
</protein>
<feature type="compositionally biased region" description="Acidic residues" evidence="1">
    <location>
        <begin position="670"/>
        <end position="679"/>
    </location>
</feature>
<comment type="caution">
    <text evidence="3">The sequence shown here is derived from an EMBL/GenBank/DDBJ whole genome shotgun (WGS) entry which is preliminary data.</text>
</comment>
<accession>A0AAV8V0D3</accession>
<evidence type="ECO:0000313" key="4">
    <source>
        <dbReference type="Proteomes" id="UP001157974"/>
    </source>
</evidence>
<name>A0AAV8V0D3_9RHOD</name>
<dbReference type="Gene3D" id="3.20.20.80">
    <property type="entry name" value="Glycosidases"/>
    <property type="match status" value="1"/>
</dbReference>
<keyword evidence="2" id="KW-0732">Signal</keyword>
<proteinExistence type="predicted"/>
<evidence type="ECO:0000256" key="2">
    <source>
        <dbReference type="SAM" id="SignalP"/>
    </source>
</evidence>
<reference evidence="3 4" key="1">
    <citation type="journal article" date="2023" name="Nat. Commun.">
        <title>Origin of minicircular mitochondrial genomes in red algae.</title>
        <authorList>
            <person name="Lee Y."/>
            <person name="Cho C.H."/>
            <person name="Lee Y.M."/>
            <person name="Park S.I."/>
            <person name="Yang J.H."/>
            <person name="West J.A."/>
            <person name="Bhattacharya D."/>
            <person name="Yoon H.S."/>
        </authorList>
    </citation>
    <scope>NUCLEOTIDE SEQUENCE [LARGE SCALE GENOMIC DNA]</scope>
    <source>
        <strain evidence="3 4">CCMP1338</strain>
        <tissue evidence="3">Whole cell</tissue>
    </source>
</reference>
<feature type="signal peptide" evidence="2">
    <location>
        <begin position="1"/>
        <end position="21"/>
    </location>
</feature>
<dbReference type="AlphaFoldDB" id="A0AAV8V0D3"/>
<organism evidence="3 4">
    <name type="scientific">Rhodosorus marinus</name>
    <dbReference type="NCBI Taxonomy" id="101924"/>
    <lineage>
        <taxon>Eukaryota</taxon>
        <taxon>Rhodophyta</taxon>
        <taxon>Stylonematophyceae</taxon>
        <taxon>Stylonematales</taxon>
        <taxon>Stylonemataceae</taxon>
        <taxon>Rhodosorus</taxon>
    </lineage>
</organism>
<dbReference type="EMBL" id="JAMWBK010000001">
    <property type="protein sequence ID" value="KAJ8908325.1"/>
    <property type="molecule type" value="Genomic_DNA"/>
</dbReference>
<sequence length="839" mass="92356">MGAITFSSISAVLLMMMAVGAVDVEVDLYCPQSIGGETQWTPDKYNSGHWTVQGSGMSTSSLTYLMKNLGATEGRTGRGVFRRGDPSAIKTLSSSKLEPRAAFNEKLCTRGYPCQSLGGSDEIVMADGGELLDYIEENNISDKRFGEYTALFLPMLQNKQANVKCPKYLEPVNEGMVYKDPKRYMSNPPNSLRKAAFTRIAKFHKAVCDVVNSKLSNSGCNTLCGGWASGWSDLVRQRFLAYENRLVPFTKEAGRSMKFFSFHTYDSYKQSAGEVLMQGGHQEGLMDLVWTHTRNELGKPMPIVFSEFGAGSNEVWFVSSNGKVKSQKLKTARPYCATRDWAILNSFTGMMSQFSAHPDLILKTVAFVHEATYDAKGNPYPWSLERKVNGKTVWTHLIKFFEIMAGVKGHYYRVTTKNTKVQVHLLRNGNTFWVMMKNFSRNNQNLNLDFIDGLPTLGSGSELRSLRLKASSSTVQCAREHKLPWSGVPDLSTRKLGSASDVQKLMNNYEMTGMEFAILKLPLRVSPKPRRSSVVKRHFSNREVVKVFQSYGKSSTGTEKFTFNNLPSGTGNVKVRVAVGGYSEVLKVKCDATLNGVKLSRPDSSFGPENGAESRWMMFEYHASMAIVKSSSVVAVTCSCNCNKFTGHVSSVTMLTEQLTGGGGSIVVPEPEDDDDEVDVPTKPDVGGGNNKGDSGKDDDKNDGGGLTPFSGSFKNGDFENGLSGWTKSSARKVKLSKTASKGKGAMLIRGVASAKQVFRVTSRKRVAVSVDMKINSKKDKCEIRIVQGEKVIARQAQRKNGWGRKTLYFKASGAVDILLYSGSSSSKCLFDEISIKQK</sequence>
<evidence type="ECO:0000256" key="1">
    <source>
        <dbReference type="SAM" id="MobiDB-lite"/>
    </source>
</evidence>
<keyword evidence="4" id="KW-1185">Reference proteome</keyword>
<dbReference type="Gene3D" id="2.60.120.260">
    <property type="entry name" value="Galactose-binding domain-like"/>
    <property type="match status" value="1"/>
</dbReference>